<dbReference type="InterPro" id="IPR019579">
    <property type="entry name" value="FAM161A/B"/>
</dbReference>
<keyword evidence="6" id="KW-1185">Reference proteome</keyword>
<feature type="region of interest" description="Disordered" evidence="4">
    <location>
        <begin position="668"/>
        <end position="755"/>
    </location>
</feature>
<dbReference type="GO" id="GO:0044782">
    <property type="term" value="P:cilium organization"/>
    <property type="evidence" value="ECO:0007669"/>
    <property type="project" value="TreeGrafter"/>
</dbReference>
<name>A0A7I8VZS1_9ANNE</name>
<comment type="similarity">
    <text evidence="1">Belongs to the FAM161 family.</text>
</comment>
<keyword evidence="2 3" id="KW-0175">Coiled coil</keyword>
<feature type="compositionally biased region" description="Basic and acidic residues" evidence="4">
    <location>
        <begin position="704"/>
        <end position="714"/>
    </location>
</feature>
<organism evidence="5 6">
    <name type="scientific">Dimorphilus gyrociliatus</name>
    <dbReference type="NCBI Taxonomy" id="2664684"/>
    <lineage>
        <taxon>Eukaryota</taxon>
        <taxon>Metazoa</taxon>
        <taxon>Spiralia</taxon>
        <taxon>Lophotrochozoa</taxon>
        <taxon>Annelida</taxon>
        <taxon>Polychaeta</taxon>
        <taxon>Polychaeta incertae sedis</taxon>
        <taxon>Dinophilidae</taxon>
        <taxon>Dimorphilus</taxon>
    </lineage>
</organism>
<comment type="caution">
    <text evidence="5">The sequence shown here is derived from an EMBL/GenBank/DDBJ whole genome shotgun (WGS) entry which is preliminary data.</text>
</comment>
<dbReference type="Pfam" id="PF10595">
    <property type="entry name" value="FAM161A_B"/>
    <property type="match status" value="1"/>
</dbReference>
<evidence type="ECO:0000256" key="2">
    <source>
        <dbReference type="ARBA" id="ARBA00023054"/>
    </source>
</evidence>
<feature type="compositionally biased region" description="Polar residues" evidence="4">
    <location>
        <begin position="111"/>
        <end position="123"/>
    </location>
</feature>
<feature type="region of interest" description="Disordered" evidence="4">
    <location>
        <begin position="108"/>
        <end position="216"/>
    </location>
</feature>
<dbReference type="OrthoDB" id="2150121at2759"/>
<dbReference type="PANTHER" id="PTHR21501:SF1">
    <property type="entry name" value="PROTEIN FAM-161"/>
    <property type="match status" value="1"/>
</dbReference>
<proteinExistence type="inferred from homology"/>
<dbReference type="EMBL" id="CAJFCJ010000014">
    <property type="protein sequence ID" value="CAD5121403.1"/>
    <property type="molecule type" value="Genomic_DNA"/>
</dbReference>
<evidence type="ECO:0000256" key="4">
    <source>
        <dbReference type="SAM" id="MobiDB-lite"/>
    </source>
</evidence>
<evidence type="ECO:0000256" key="1">
    <source>
        <dbReference type="ARBA" id="ARBA00006663"/>
    </source>
</evidence>
<dbReference type="PANTHER" id="PTHR21501">
    <property type="entry name" value="PROTEIN FAM-161"/>
    <property type="match status" value="1"/>
</dbReference>
<feature type="compositionally biased region" description="Polar residues" evidence="4">
    <location>
        <begin position="727"/>
        <end position="739"/>
    </location>
</feature>
<feature type="compositionally biased region" description="Basic and acidic residues" evidence="4">
    <location>
        <begin position="671"/>
        <end position="682"/>
    </location>
</feature>
<protein>
    <submittedName>
        <fullName evidence="5">DgyrCDS9925</fullName>
    </submittedName>
</protein>
<dbReference type="Proteomes" id="UP000549394">
    <property type="component" value="Unassembled WGS sequence"/>
</dbReference>
<dbReference type="AlphaFoldDB" id="A0A7I8VZS1"/>
<feature type="compositionally biased region" description="Polar residues" evidence="4">
    <location>
        <begin position="145"/>
        <end position="157"/>
    </location>
</feature>
<dbReference type="GO" id="GO:0005856">
    <property type="term" value="C:cytoskeleton"/>
    <property type="evidence" value="ECO:0007669"/>
    <property type="project" value="UniProtKB-ARBA"/>
</dbReference>
<evidence type="ECO:0000256" key="3">
    <source>
        <dbReference type="SAM" id="Coils"/>
    </source>
</evidence>
<dbReference type="GO" id="GO:0005929">
    <property type="term" value="C:cilium"/>
    <property type="evidence" value="ECO:0007669"/>
    <property type="project" value="TreeGrafter"/>
</dbReference>
<accession>A0A7I8VZS1</accession>
<feature type="coiled-coil region" evidence="3">
    <location>
        <begin position="614"/>
        <end position="641"/>
    </location>
</feature>
<evidence type="ECO:0000313" key="5">
    <source>
        <dbReference type="EMBL" id="CAD5121403.1"/>
    </source>
</evidence>
<reference evidence="5 6" key="1">
    <citation type="submission" date="2020-08" db="EMBL/GenBank/DDBJ databases">
        <authorList>
            <person name="Hejnol A."/>
        </authorList>
    </citation>
    <scope>NUCLEOTIDE SEQUENCE [LARGE SCALE GENOMIC DNA]</scope>
</reference>
<sequence>MATAMKNPHTQAVFTNSCVKTAPTSDNGASRVIQDTESQEFARTWNEEDLYDDDYDSNDLRATTNASMQVDLANLTDDEFYQRLVKLRLEHKKTLDLYAKMYKEKVDGESLSESQEFVDTSRSFDAGRPPTGRSRSRKVQRSKSPTRSPYESENSRGASPVQAHRWKLVPTGNTASRGYESDNGSTQNRRPRSISPSRSRNSRNRSRTPDGRHASKSLIEGMWNDFSVSDYAPRISRSASLSRLSSASESFQKRESAKRMKSAKLNAWRHRVTIPKPFNLTESKGVKTKAMKDLDDARDVKLKEEMAECNKKFKAIPVPAHIYIPMFDEINEEKETRRRLFRDHCHSLAKSEEKPFKFMKREEERRRYKSDVHKCLTEGEVLPKHKFHAKPFPKHMFDGTQEEKIKEEEELKKIKKHMRAKELLRESSLPRSMAVNGQAYAENRYRTAKYAEKAKKLGISSETDFKPRISKTVPNFEKIHRKQSQKDMNCHREVRTSTVCKPFNLRTSQIPSRREKIYEDIMNDERYLSENRSAMSTSLDAIPAKMTSAHEKRITSAKTKQEQDREKELRKRKEERSRREKTKELAKVVLEKAKANDRSVDLKSSGPNKLKALKAAEKQRMRDYQEQLKEMNERVNSKQFLFERTTMKNAAQTADRRYNKHLLEHGVQPETIERNASKRYAFESDYGSEPADREDNDILGQTFEKSHDEYSVDDKDYDDEDYEQASKKYSTAEESSLTESVEDVSIESGKEAALE</sequence>
<evidence type="ECO:0000313" key="6">
    <source>
        <dbReference type="Proteomes" id="UP000549394"/>
    </source>
</evidence>
<feature type="compositionally biased region" description="Basic and acidic residues" evidence="4">
    <location>
        <begin position="548"/>
        <end position="582"/>
    </location>
</feature>
<feature type="compositionally biased region" description="Polar residues" evidence="4">
    <location>
        <begin position="171"/>
        <end position="187"/>
    </location>
</feature>
<gene>
    <name evidence="5" type="ORF">DGYR_LOCUS9361</name>
</gene>
<dbReference type="InterPro" id="IPR051655">
    <property type="entry name" value="FAM161"/>
</dbReference>
<feature type="region of interest" description="Disordered" evidence="4">
    <location>
        <begin position="546"/>
        <end position="582"/>
    </location>
</feature>